<evidence type="ECO:0000256" key="1">
    <source>
        <dbReference type="SAM" id="MobiDB-lite"/>
    </source>
</evidence>
<dbReference type="Proteomes" id="UP001142462">
    <property type="component" value="Unassembled WGS sequence"/>
</dbReference>
<feature type="transmembrane region" description="Helical" evidence="2">
    <location>
        <begin position="37"/>
        <end position="57"/>
    </location>
</feature>
<dbReference type="EMBL" id="BSEJ01000003">
    <property type="protein sequence ID" value="GLJ60892.1"/>
    <property type="molecule type" value="Genomic_DNA"/>
</dbReference>
<evidence type="ECO:0000313" key="3">
    <source>
        <dbReference type="EMBL" id="GLJ60892.1"/>
    </source>
</evidence>
<comment type="caution">
    <text evidence="3">The sequence shown here is derived from an EMBL/GenBank/DDBJ whole genome shotgun (WGS) entry which is preliminary data.</text>
</comment>
<evidence type="ECO:0000256" key="2">
    <source>
        <dbReference type="SAM" id="Phobius"/>
    </source>
</evidence>
<feature type="transmembrane region" description="Helical" evidence="2">
    <location>
        <begin position="129"/>
        <end position="150"/>
    </location>
</feature>
<accession>A0A9W6H259</accession>
<protein>
    <recommendedName>
        <fullName evidence="5">Acyl-CoA synthetase</fullName>
    </recommendedName>
</protein>
<feature type="compositionally biased region" description="Low complexity" evidence="1">
    <location>
        <begin position="197"/>
        <end position="209"/>
    </location>
</feature>
<reference evidence="3" key="2">
    <citation type="submission" date="2023-01" db="EMBL/GenBank/DDBJ databases">
        <authorList>
            <person name="Sun Q."/>
            <person name="Evtushenko L."/>
        </authorList>
    </citation>
    <scope>NUCLEOTIDE SEQUENCE</scope>
    <source>
        <strain evidence="3">VKM Ac-1020</strain>
    </source>
</reference>
<proteinExistence type="predicted"/>
<feature type="transmembrane region" description="Helical" evidence="2">
    <location>
        <begin position="69"/>
        <end position="88"/>
    </location>
</feature>
<keyword evidence="4" id="KW-1185">Reference proteome</keyword>
<sequence length="220" mass="22544">MPARQPFAPSTRHVQLLRALIAALAALMVTFSPDHSAAVGLSVFSGWAIATAVVLGLGTWMVTPAGQRVLPALLAFAHLFAGMAAGITSLRGPALYFVVIPVWAFVAGALETGLGVAQRRRGERVVARDTLTIGVLTLVIGAATLLVPSGYALDYFIEDAGRTFTLTGEIIAVGLFGGYAAIVAVFLAIAGFSPASPSAASAETAAPISGGDPRTSEDRP</sequence>
<evidence type="ECO:0000313" key="4">
    <source>
        <dbReference type="Proteomes" id="UP001142462"/>
    </source>
</evidence>
<dbReference type="RefSeq" id="WP_271172604.1">
    <property type="nucleotide sequence ID" value="NZ_BSEJ01000003.1"/>
</dbReference>
<dbReference type="AlphaFoldDB" id="A0A9W6H259"/>
<reference evidence="3" key="1">
    <citation type="journal article" date="2014" name="Int. J. Syst. Evol. Microbiol.">
        <title>Complete genome sequence of Corynebacterium casei LMG S-19264T (=DSM 44701T), isolated from a smear-ripened cheese.</title>
        <authorList>
            <consortium name="US DOE Joint Genome Institute (JGI-PGF)"/>
            <person name="Walter F."/>
            <person name="Albersmeier A."/>
            <person name="Kalinowski J."/>
            <person name="Ruckert C."/>
        </authorList>
    </citation>
    <scope>NUCLEOTIDE SEQUENCE</scope>
    <source>
        <strain evidence="3">VKM Ac-1020</strain>
    </source>
</reference>
<feature type="region of interest" description="Disordered" evidence="1">
    <location>
        <begin position="197"/>
        <end position="220"/>
    </location>
</feature>
<organism evidence="3 4">
    <name type="scientific">Microbacterium barkeri</name>
    <dbReference type="NCBI Taxonomy" id="33917"/>
    <lineage>
        <taxon>Bacteria</taxon>
        <taxon>Bacillati</taxon>
        <taxon>Actinomycetota</taxon>
        <taxon>Actinomycetes</taxon>
        <taxon>Micrococcales</taxon>
        <taxon>Microbacteriaceae</taxon>
        <taxon>Microbacterium</taxon>
    </lineage>
</organism>
<feature type="transmembrane region" description="Helical" evidence="2">
    <location>
        <begin position="12"/>
        <end position="31"/>
    </location>
</feature>
<gene>
    <name evidence="3" type="ORF">GCM10017576_10210</name>
</gene>
<name>A0A9W6H259_9MICO</name>
<keyword evidence="2" id="KW-0472">Membrane</keyword>
<evidence type="ECO:0008006" key="5">
    <source>
        <dbReference type="Google" id="ProtNLM"/>
    </source>
</evidence>
<keyword evidence="2" id="KW-1133">Transmembrane helix</keyword>
<keyword evidence="2" id="KW-0812">Transmembrane</keyword>
<feature type="transmembrane region" description="Helical" evidence="2">
    <location>
        <begin position="170"/>
        <end position="192"/>
    </location>
</feature>
<feature type="transmembrane region" description="Helical" evidence="2">
    <location>
        <begin position="94"/>
        <end position="117"/>
    </location>
</feature>